<dbReference type="InterPro" id="IPR023213">
    <property type="entry name" value="CAT-like_dom_sf"/>
</dbReference>
<name>A0A409YRE2_9AGAR</name>
<dbReference type="InParanoid" id="A0A409YRE2"/>
<dbReference type="AlphaFoldDB" id="A0A409YRE2"/>
<reference evidence="1 2" key="1">
    <citation type="journal article" date="2018" name="Evol. Lett.">
        <title>Horizontal gene cluster transfer increased hallucinogenic mushroom diversity.</title>
        <authorList>
            <person name="Reynolds H.T."/>
            <person name="Vijayakumar V."/>
            <person name="Gluck-Thaler E."/>
            <person name="Korotkin H.B."/>
            <person name="Matheny P.B."/>
            <person name="Slot J.C."/>
        </authorList>
    </citation>
    <scope>NUCLEOTIDE SEQUENCE [LARGE SCALE GENOMIC DNA]</scope>
    <source>
        <strain evidence="1 2">SRW20</strain>
    </source>
</reference>
<dbReference type="STRING" id="231916.A0A409YRE2"/>
<dbReference type="Gene3D" id="3.30.559.10">
    <property type="entry name" value="Chloramphenicol acetyltransferase-like domain"/>
    <property type="match status" value="2"/>
</dbReference>
<evidence type="ECO:0000313" key="2">
    <source>
        <dbReference type="Proteomes" id="UP000284706"/>
    </source>
</evidence>
<dbReference type="Proteomes" id="UP000284706">
    <property type="component" value="Unassembled WGS sequence"/>
</dbReference>
<evidence type="ECO:0000313" key="1">
    <source>
        <dbReference type="EMBL" id="PPR05577.1"/>
    </source>
</evidence>
<sequence>MPEPDGETPFAYYPLTHFDFMLRGSGITLGWLVESIIDEAKLERVLQSLVAKWPLLGGRLQCVTTEQGMYYRIRVPLSGSKPEGGRYIPFALTSRDSEVPIENIVRIPLPSVSDSLPLSLFRDPSAPLDPRAWEEGGVPLMHWHLSFFRHNSGSGQFTCIGVTFPHVVFDGMGIASVVHALEAESLGRPWSVSPTHLVPGDNENPFQAILDELENPKRRLDHDELGEVEYHNISIVGPWFVLSYIMWHIWQSIWHGTQSRIVLVPAAVYEKLVDDARQAAALHGLGDVRLSTGDVLAAWLLKANTNPNRRISLSNQMSLRALLDLKNYPHNCFIPMPLPIFAVAELQHIELHALAHTIACSKSAVTTEHAIITNNRLKSLRSAKGSKSRHVWSIDARADETLTMTNMSLGRLVDIDWTAVGGRKTVFRYKYLMTAASIPFSNMVTIAGRLNDGTVALEVVLNRKRMKALEDAVARESLQL</sequence>
<gene>
    <name evidence="1" type="ORF">CVT26_009101</name>
</gene>
<comment type="caution">
    <text evidence="1">The sequence shown here is derived from an EMBL/GenBank/DDBJ whole genome shotgun (WGS) entry which is preliminary data.</text>
</comment>
<dbReference type="OrthoDB" id="21502at2759"/>
<keyword evidence="2" id="KW-1185">Reference proteome</keyword>
<proteinExistence type="predicted"/>
<organism evidence="1 2">
    <name type="scientific">Gymnopilus dilepis</name>
    <dbReference type="NCBI Taxonomy" id="231916"/>
    <lineage>
        <taxon>Eukaryota</taxon>
        <taxon>Fungi</taxon>
        <taxon>Dikarya</taxon>
        <taxon>Basidiomycota</taxon>
        <taxon>Agaricomycotina</taxon>
        <taxon>Agaricomycetes</taxon>
        <taxon>Agaricomycetidae</taxon>
        <taxon>Agaricales</taxon>
        <taxon>Agaricineae</taxon>
        <taxon>Hymenogastraceae</taxon>
        <taxon>Gymnopilus</taxon>
    </lineage>
</organism>
<protein>
    <submittedName>
        <fullName evidence="1">Uncharacterized protein</fullName>
    </submittedName>
</protein>
<dbReference type="EMBL" id="NHYE01000459">
    <property type="protein sequence ID" value="PPR05577.1"/>
    <property type="molecule type" value="Genomic_DNA"/>
</dbReference>
<accession>A0A409YRE2</accession>